<dbReference type="AlphaFoldDB" id="A0A5N5T408"/>
<reference evidence="1 2" key="1">
    <citation type="journal article" date="2019" name="PLoS Biol.">
        <title>Sex chromosomes control vertical transmission of feminizing Wolbachia symbionts in an isopod.</title>
        <authorList>
            <person name="Becking T."/>
            <person name="Chebbi M.A."/>
            <person name="Giraud I."/>
            <person name="Moumen B."/>
            <person name="Laverre T."/>
            <person name="Caubet Y."/>
            <person name="Peccoud J."/>
            <person name="Gilbert C."/>
            <person name="Cordaux R."/>
        </authorList>
    </citation>
    <scope>NUCLEOTIDE SEQUENCE [LARGE SCALE GENOMIC DNA]</scope>
    <source>
        <strain evidence="1">ANa2</strain>
        <tissue evidence="1">Whole body excluding digestive tract and cuticle</tissue>
    </source>
</reference>
<feature type="non-terminal residue" evidence="1">
    <location>
        <position position="1"/>
    </location>
</feature>
<name>A0A5N5T408_9CRUS</name>
<evidence type="ECO:0000313" key="1">
    <source>
        <dbReference type="EMBL" id="KAB7500678.1"/>
    </source>
</evidence>
<accession>A0A5N5T408</accession>
<organism evidence="1 2">
    <name type="scientific">Armadillidium nasatum</name>
    <dbReference type="NCBI Taxonomy" id="96803"/>
    <lineage>
        <taxon>Eukaryota</taxon>
        <taxon>Metazoa</taxon>
        <taxon>Ecdysozoa</taxon>
        <taxon>Arthropoda</taxon>
        <taxon>Crustacea</taxon>
        <taxon>Multicrustacea</taxon>
        <taxon>Malacostraca</taxon>
        <taxon>Eumalacostraca</taxon>
        <taxon>Peracarida</taxon>
        <taxon>Isopoda</taxon>
        <taxon>Oniscidea</taxon>
        <taxon>Crinocheta</taxon>
        <taxon>Armadillidiidae</taxon>
        <taxon>Armadillidium</taxon>
    </lineage>
</organism>
<dbReference type="EMBL" id="SEYY01013104">
    <property type="protein sequence ID" value="KAB7500678.1"/>
    <property type="molecule type" value="Genomic_DNA"/>
</dbReference>
<proteinExistence type="predicted"/>
<protein>
    <submittedName>
        <fullName evidence="1">Uncharacterized protein</fullName>
    </submittedName>
</protein>
<evidence type="ECO:0000313" key="2">
    <source>
        <dbReference type="Proteomes" id="UP000326759"/>
    </source>
</evidence>
<keyword evidence="2" id="KW-1185">Reference proteome</keyword>
<comment type="caution">
    <text evidence="1">The sequence shown here is derived from an EMBL/GenBank/DDBJ whole genome shotgun (WGS) entry which is preliminary data.</text>
</comment>
<sequence length="140" mass="16739">KQKLFVFRRHIELKTFLIIMDMKCKAEIKVQLFESNKQDNKESNIHLEQLSTLEEIEERNCFGSIDVKNEIDVKEEPFDVKEEEIEVKEEPFDVKEEEIEVKEGPLDFEKDTTNDEPFDNICGMYQNQVQKKMFKSHYIS</sequence>
<gene>
    <name evidence="1" type="ORF">Anas_13252</name>
</gene>
<dbReference type="Proteomes" id="UP000326759">
    <property type="component" value="Unassembled WGS sequence"/>
</dbReference>